<proteinExistence type="predicted"/>
<evidence type="ECO:0000256" key="3">
    <source>
        <dbReference type="ARBA" id="ARBA00022905"/>
    </source>
</evidence>
<evidence type="ECO:0000313" key="5">
    <source>
        <dbReference type="Proteomes" id="UP000588098"/>
    </source>
</evidence>
<dbReference type="AlphaFoldDB" id="A0A7W9QGQ2"/>
<dbReference type="InterPro" id="IPR022479">
    <property type="entry name" value="PqqD_bac"/>
</dbReference>
<dbReference type="GO" id="GO:0048038">
    <property type="term" value="F:quinone binding"/>
    <property type="evidence" value="ECO:0007669"/>
    <property type="project" value="InterPro"/>
</dbReference>
<dbReference type="RefSeq" id="WP_184579390.1">
    <property type="nucleotide sequence ID" value="NZ_JACHJL010000027.1"/>
</dbReference>
<evidence type="ECO:0000256" key="2">
    <source>
        <dbReference type="ARBA" id="ARBA00011741"/>
    </source>
</evidence>
<keyword evidence="5" id="KW-1185">Reference proteome</keyword>
<dbReference type="NCBIfam" id="TIGR03859">
    <property type="entry name" value="PQQ_PqqD"/>
    <property type="match status" value="1"/>
</dbReference>
<dbReference type="GO" id="GO:0018189">
    <property type="term" value="P:pyrroloquinoline quinone biosynthetic process"/>
    <property type="evidence" value="ECO:0007669"/>
    <property type="project" value="UniProtKB-UniPathway"/>
</dbReference>
<comment type="caution">
    <text evidence="4">The sequence shown here is derived from an EMBL/GenBank/DDBJ whole genome shotgun (WGS) entry which is preliminary data.</text>
</comment>
<name>A0A7W9QGQ2_9ACTN</name>
<evidence type="ECO:0000313" key="4">
    <source>
        <dbReference type="EMBL" id="MBB5939786.1"/>
    </source>
</evidence>
<accession>A0A7W9QGQ2</accession>
<sequence>MSGVKPRTGETAQGAAGADAGWQPVLAPSVLLRRDRVRRTELLVLPERVVVLNDRAADVVRLCDGRRAVGQIVRELADRFPDAPVADEVPAFLTRLREQGWLR</sequence>
<protein>
    <submittedName>
        <fullName evidence="4">Pyrroloquinoline quinone biosynthesis protein D</fullName>
    </submittedName>
</protein>
<dbReference type="Pfam" id="PF05402">
    <property type="entry name" value="PqqD"/>
    <property type="match status" value="1"/>
</dbReference>
<evidence type="ECO:0000256" key="1">
    <source>
        <dbReference type="ARBA" id="ARBA00004886"/>
    </source>
</evidence>
<dbReference type="Gene3D" id="1.10.10.1150">
    <property type="entry name" value="Coenzyme PQQ synthesis protein D (PqqD)"/>
    <property type="match status" value="1"/>
</dbReference>
<comment type="pathway">
    <text evidence="1">Cofactor biosynthesis; pyrroloquinoline quinone biosynthesis.</text>
</comment>
<comment type="subunit">
    <text evidence="2">Monomer. Interacts with PqqE.</text>
</comment>
<organism evidence="4 5">
    <name type="scientific">Streptomyces zagrosensis</name>
    <dbReference type="NCBI Taxonomy" id="1042984"/>
    <lineage>
        <taxon>Bacteria</taxon>
        <taxon>Bacillati</taxon>
        <taxon>Actinomycetota</taxon>
        <taxon>Actinomycetes</taxon>
        <taxon>Kitasatosporales</taxon>
        <taxon>Streptomycetaceae</taxon>
        <taxon>Streptomyces</taxon>
    </lineage>
</organism>
<dbReference type="InterPro" id="IPR008792">
    <property type="entry name" value="PQQD"/>
</dbReference>
<keyword evidence="3" id="KW-0884">PQQ biosynthesis</keyword>
<dbReference type="UniPathway" id="UPA00539"/>
<dbReference type="InterPro" id="IPR041881">
    <property type="entry name" value="PqqD_sf"/>
</dbReference>
<gene>
    <name evidence="4" type="ORF">FHS42_006882</name>
</gene>
<dbReference type="Proteomes" id="UP000588098">
    <property type="component" value="Unassembled WGS sequence"/>
</dbReference>
<dbReference type="EMBL" id="JACHJL010000027">
    <property type="protein sequence ID" value="MBB5939786.1"/>
    <property type="molecule type" value="Genomic_DNA"/>
</dbReference>
<reference evidence="4 5" key="1">
    <citation type="submission" date="2020-08" db="EMBL/GenBank/DDBJ databases">
        <title>Genomic Encyclopedia of Type Strains, Phase III (KMG-III): the genomes of soil and plant-associated and newly described type strains.</title>
        <authorList>
            <person name="Whitman W."/>
        </authorList>
    </citation>
    <scope>NUCLEOTIDE SEQUENCE [LARGE SCALE GENOMIC DNA]</scope>
    <source>
        <strain evidence="4 5">CECT 8305</strain>
    </source>
</reference>